<keyword evidence="1" id="KW-1133">Transmembrane helix</keyword>
<evidence type="ECO:0000256" key="1">
    <source>
        <dbReference type="SAM" id="Phobius"/>
    </source>
</evidence>
<keyword evidence="1" id="KW-0472">Membrane</keyword>
<evidence type="ECO:0000313" key="2">
    <source>
        <dbReference type="EMBL" id="QCT03302.1"/>
    </source>
</evidence>
<dbReference type="KEGG" id="palo:E6C60_2590"/>
<dbReference type="Proteomes" id="UP000300879">
    <property type="component" value="Chromosome"/>
</dbReference>
<name>A0A4P8XKP7_9BACL</name>
<reference evidence="2 3" key="1">
    <citation type="submission" date="2019-05" db="EMBL/GenBank/DDBJ databases">
        <authorList>
            <person name="Chen C."/>
        </authorList>
    </citation>
    <scope>NUCLEOTIDE SEQUENCE [LARGE SCALE GENOMIC DNA]</scope>
    <source>
        <strain evidence="2 3">HB172198</strain>
    </source>
</reference>
<accession>A0A4P8XKP7</accession>
<dbReference type="EMBL" id="CP040396">
    <property type="protein sequence ID" value="QCT03302.1"/>
    <property type="molecule type" value="Genomic_DNA"/>
</dbReference>
<keyword evidence="3" id="KW-1185">Reference proteome</keyword>
<proteinExistence type="predicted"/>
<dbReference type="AlphaFoldDB" id="A0A4P8XKP7"/>
<organism evidence="2 3">
    <name type="scientific">Paenibacillus algicola</name>
    <dbReference type="NCBI Taxonomy" id="2565926"/>
    <lineage>
        <taxon>Bacteria</taxon>
        <taxon>Bacillati</taxon>
        <taxon>Bacillota</taxon>
        <taxon>Bacilli</taxon>
        <taxon>Bacillales</taxon>
        <taxon>Paenibacillaceae</taxon>
        <taxon>Paenibacillus</taxon>
    </lineage>
</organism>
<sequence>MKPRRVRRKEERELNIKLTIAVVTLINSILTTIILLTK</sequence>
<gene>
    <name evidence="2" type="ORF">E6C60_2590</name>
</gene>
<keyword evidence="1" id="KW-0812">Transmembrane</keyword>
<evidence type="ECO:0000313" key="3">
    <source>
        <dbReference type="Proteomes" id="UP000300879"/>
    </source>
</evidence>
<protein>
    <submittedName>
        <fullName evidence="2">Uncharacterized protein</fullName>
    </submittedName>
</protein>
<feature type="transmembrane region" description="Helical" evidence="1">
    <location>
        <begin position="20"/>
        <end position="37"/>
    </location>
</feature>